<evidence type="ECO:0000313" key="2">
    <source>
        <dbReference type="Proteomes" id="UP000729402"/>
    </source>
</evidence>
<reference evidence="1" key="1">
    <citation type="journal article" date="2021" name="bioRxiv">
        <title>Whole Genome Assembly and Annotation of Northern Wild Rice, Zizania palustris L., Supports a Whole Genome Duplication in the Zizania Genus.</title>
        <authorList>
            <person name="Haas M."/>
            <person name="Kono T."/>
            <person name="Macchietto M."/>
            <person name="Millas R."/>
            <person name="McGilp L."/>
            <person name="Shao M."/>
            <person name="Duquette J."/>
            <person name="Hirsch C.N."/>
            <person name="Kimball J."/>
        </authorList>
    </citation>
    <scope>NUCLEOTIDE SEQUENCE</scope>
    <source>
        <tissue evidence="1">Fresh leaf tissue</tissue>
    </source>
</reference>
<dbReference type="PROSITE" id="PS51257">
    <property type="entry name" value="PROKAR_LIPOPROTEIN"/>
    <property type="match status" value="1"/>
</dbReference>
<proteinExistence type="predicted"/>
<dbReference type="AlphaFoldDB" id="A0A8J5WL77"/>
<organism evidence="1 2">
    <name type="scientific">Zizania palustris</name>
    <name type="common">Northern wild rice</name>
    <dbReference type="NCBI Taxonomy" id="103762"/>
    <lineage>
        <taxon>Eukaryota</taxon>
        <taxon>Viridiplantae</taxon>
        <taxon>Streptophyta</taxon>
        <taxon>Embryophyta</taxon>
        <taxon>Tracheophyta</taxon>
        <taxon>Spermatophyta</taxon>
        <taxon>Magnoliopsida</taxon>
        <taxon>Liliopsida</taxon>
        <taxon>Poales</taxon>
        <taxon>Poaceae</taxon>
        <taxon>BOP clade</taxon>
        <taxon>Oryzoideae</taxon>
        <taxon>Oryzeae</taxon>
        <taxon>Zizaniinae</taxon>
        <taxon>Zizania</taxon>
    </lineage>
</organism>
<dbReference type="EMBL" id="JAAALK010000081">
    <property type="protein sequence ID" value="KAG8091068.1"/>
    <property type="molecule type" value="Genomic_DNA"/>
</dbReference>
<protein>
    <submittedName>
        <fullName evidence="1">Uncharacterized protein</fullName>
    </submittedName>
</protein>
<dbReference type="Proteomes" id="UP000729402">
    <property type="component" value="Unassembled WGS sequence"/>
</dbReference>
<accession>A0A8J5WL77</accession>
<keyword evidence="2" id="KW-1185">Reference proteome</keyword>
<name>A0A8J5WL77_ZIZPA</name>
<evidence type="ECO:0000313" key="1">
    <source>
        <dbReference type="EMBL" id="KAG8091068.1"/>
    </source>
</evidence>
<comment type="caution">
    <text evidence="1">The sequence shown here is derived from an EMBL/GenBank/DDBJ whole genome shotgun (WGS) entry which is preliminary data.</text>
</comment>
<sequence>MAVRGLRGRRTWPAAAAAQGCYRELRGRRAWPARVAATRGLRREARVVATWGLRREATGAAVARPAWVAATLVLWRRRLRGGYHRKRRGQDGEYKNSRSNQA</sequence>
<gene>
    <name evidence="1" type="ORF">GUJ93_ZPchr0011g27534</name>
</gene>
<reference evidence="1" key="2">
    <citation type="submission" date="2021-02" db="EMBL/GenBank/DDBJ databases">
        <authorList>
            <person name="Kimball J.A."/>
            <person name="Haas M.W."/>
            <person name="Macchietto M."/>
            <person name="Kono T."/>
            <person name="Duquette J."/>
            <person name="Shao M."/>
        </authorList>
    </citation>
    <scope>NUCLEOTIDE SEQUENCE</scope>
    <source>
        <tissue evidence="1">Fresh leaf tissue</tissue>
    </source>
</reference>